<accession>A0A2U2BME7</accession>
<organism evidence="1 2">
    <name type="scientific">Alcaligenes faecalis</name>
    <dbReference type="NCBI Taxonomy" id="511"/>
    <lineage>
        <taxon>Bacteria</taxon>
        <taxon>Pseudomonadati</taxon>
        <taxon>Pseudomonadota</taxon>
        <taxon>Betaproteobacteria</taxon>
        <taxon>Burkholderiales</taxon>
        <taxon>Alcaligenaceae</taxon>
        <taxon>Alcaligenes</taxon>
    </lineage>
</organism>
<dbReference type="AlphaFoldDB" id="A0A2U2BME7"/>
<gene>
    <name evidence="1" type="ORF">DF183_00150</name>
</gene>
<evidence type="ECO:0000313" key="2">
    <source>
        <dbReference type="Proteomes" id="UP000245216"/>
    </source>
</evidence>
<dbReference type="EMBL" id="QEXO01000001">
    <property type="protein sequence ID" value="PWE15188.1"/>
    <property type="molecule type" value="Genomic_DNA"/>
</dbReference>
<sequence length="82" mass="9562">MMFSLEIRGLGQASVKLVSVLLDKGLQKARPIRNYARQTFYVAPQQFNFKRYPKQSQRDLLRCNKSRLSLFSKPVNRAKTQT</sequence>
<reference evidence="1 2" key="1">
    <citation type="submission" date="2018-05" db="EMBL/GenBank/DDBJ databases">
        <title>Genome Sequence of an Efficient Indole-Degrading Bacterium, Alcaligenes sp.YBY.</title>
        <authorList>
            <person name="Yang B."/>
        </authorList>
    </citation>
    <scope>NUCLEOTIDE SEQUENCE [LARGE SCALE GENOMIC DNA]</scope>
    <source>
        <strain evidence="1 2">YBY</strain>
    </source>
</reference>
<evidence type="ECO:0000313" key="1">
    <source>
        <dbReference type="EMBL" id="PWE15188.1"/>
    </source>
</evidence>
<proteinExistence type="predicted"/>
<protein>
    <submittedName>
        <fullName evidence="1">Uncharacterized protein</fullName>
    </submittedName>
</protein>
<dbReference type="Proteomes" id="UP000245216">
    <property type="component" value="Unassembled WGS sequence"/>
</dbReference>
<comment type="caution">
    <text evidence="1">The sequence shown here is derived from an EMBL/GenBank/DDBJ whole genome shotgun (WGS) entry which is preliminary data.</text>
</comment>
<name>A0A2U2BME7_ALCFA</name>
<reference evidence="1 2" key="2">
    <citation type="submission" date="2018-05" db="EMBL/GenBank/DDBJ databases">
        <authorList>
            <person name="Lanie J.A."/>
            <person name="Ng W.-L."/>
            <person name="Kazmierczak K.M."/>
            <person name="Andrzejewski T.M."/>
            <person name="Davidsen T.M."/>
            <person name="Wayne K.J."/>
            <person name="Tettelin H."/>
            <person name="Glass J.I."/>
            <person name="Rusch D."/>
            <person name="Podicherti R."/>
            <person name="Tsui H.-C.T."/>
            <person name="Winkler M.E."/>
        </authorList>
    </citation>
    <scope>NUCLEOTIDE SEQUENCE [LARGE SCALE GENOMIC DNA]</scope>
    <source>
        <strain evidence="1 2">YBY</strain>
    </source>
</reference>